<dbReference type="Proteomes" id="UP000315689">
    <property type="component" value="Unassembled WGS sequence"/>
</dbReference>
<proteinExistence type="predicted"/>
<evidence type="ECO:0000256" key="1">
    <source>
        <dbReference type="SAM" id="MobiDB-lite"/>
    </source>
</evidence>
<feature type="transmembrane region" description="Helical" evidence="2">
    <location>
        <begin position="7"/>
        <end position="29"/>
    </location>
</feature>
<dbReference type="Pfam" id="PF07963">
    <property type="entry name" value="N_methyl"/>
    <property type="match status" value="1"/>
</dbReference>
<keyword evidence="2" id="KW-0812">Transmembrane</keyword>
<dbReference type="AlphaFoldDB" id="A0A554LHU0"/>
<evidence type="ECO:0000313" key="4">
    <source>
        <dbReference type="Proteomes" id="UP000315689"/>
    </source>
</evidence>
<keyword evidence="2" id="KW-0472">Membrane</keyword>
<protein>
    <recommendedName>
        <fullName evidence="5">Prepilin-type N-terminal cleavage/methylation domain-containing protein</fullName>
    </recommendedName>
</protein>
<feature type="region of interest" description="Disordered" evidence="1">
    <location>
        <begin position="152"/>
        <end position="171"/>
    </location>
</feature>
<evidence type="ECO:0008006" key="5">
    <source>
        <dbReference type="Google" id="ProtNLM"/>
    </source>
</evidence>
<reference evidence="3 4" key="1">
    <citation type="submission" date="2017-07" db="EMBL/GenBank/DDBJ databases">
        <title>Mechanisms for carbon and nitrogen cycling indicate functional differentiation within the Candidate Phyla Radiation.</title>
        <authorList>
            <person name="Danczak R.E."/>
            <person name="Johnston M.D."/>
            <person name="Kenah C."/>
            <person name="Slattery M."/>
            <person name="Wrighton K.C."/>
            <person name="Wilkins M.J."/>
        </authorList>
    </citation>
    <scope>NUCLEOTIDE SEQUENCE [LARGE SCALE GENOMIC DNA]</scope>
    <source>
        <strain evidence="3">Licking1014_7</strain>
    </source>
</reference>
<name>A0A554LHU0_9BACT</name>
<keyword evidence="2" id="KW-1133">Transmembrane helix</keyword>
<accession>A0A554LHU0</accession>
<dbReference type="InterPro" id="IPR012902">
    <property type="entry name" value="N_methyl_site"/>
</dbReference>
<evidence type="ECO:0000313" key="3">
    <source>
        <dbReference type="EMBL" id="TSC92428.1"/>
    </source>
</evidence>
<dbReference type="EMBL" id="VMGK01000028">
    <property type="protein sequence ID" value="TSC92428.1"/>
    <property type="molecule type" value="Genomic_DNA"/>
</dbReference>
<organism evidence="3 4">
    <name type="scientific">Candidatus Berkelbacteria bacterium Licking1014_7</name>
    <dbReference type="NCBI Taxonomy" id="2017147"/>
    <lineage>
        <taxon>Bacteria</taxon>
        <taxon>Candidatus Berkelbacteria</taxon>
    </lineage>
</organism>
<comment type="caution">
    <text evidence="3">The sequence shown here is derived from an EMBL/GenBank/DDBJ whole genome shotgun (WGS) entry which is preliminary data.</text>
</comment>
<sequence>MNNNRGFSLVEILLSVALLLAVVGLGIYANNKMLSEVELEAAANMVKQALQSAQISSQSLREDSVWGMEIGQGVDTGKVYVFKGDNFSARDTSKDEIMYFSNLIIPSGDAEVIFNKLSGTASSAKKIILQKGCLYRTIDVSSGGEISVSKTNVASSGSQQDGSATLTSQADWQAGTSTSGIDLTSSPGDVKLSTAETKITDGTWTNGSGNVDYAHDGNTNTSTTLQIGENVTQTNGSTKKYTKVRYQCAPSGIDIDYWNGSAWLDVTSSSCDSYGDHPWHEFTFSVSGTKIRFSNISPLDIMDLFEAEIYADANEGTHTSAPTQIGATGDAGRTVVEYQGFGTTEIEPANTSIDYRFQLVNSSGTSTNGWTAWTTGDVANLTTTYPDQLTITQAKIDVGETYLQVQSKLTSTDGVSTPTFSDYTVNYKTGAVIEIVCN</sequence>
<gene>
    <name evidence="3" type="ORF">CEN89_710</name>
</gene>
<evidence type="ECO:0000256" key="2">
    <source>
        <dbReference type="SAM" id="Phobius"/>
    </source>
</evidence>